<gene>
    <name evidence="1" type="ORF">FA13DRAFT_1738698</name>
</gene>
<dbReference type="EMBL" id="QPFP01000060">
    <property type="protein sequence ID" value="TEB25077.1"/>
    <property type="molecule type" value="Genomic_DNA"/>
</dbReference>
<proteinExistence type="predicted"/>
<reference evidence="1 2" key="1">
    <citation type="journal article" date="2019" name="Nat. Ecol. Evol.">
        <title>Megaphylogeny resolves global patterns of mushroom evolution.</title>
        <authorList>
            <person name="Varga T."/>
            <person name="Krizsan K."/>
            <person name="Foldi C."/>
            <person name="Dima B."/>
            <person name="Sanchez-Garcia M."/>
            <person name="Sanchez-Ramirez S."/>
            <person name="Szollosi G.J."/>
            <person name="Szarkandi J.G."/>
            <person name="Papp V."/>
            <person name="Albert L."/>
            <person name="Andreopoulos W."/>
            <person name="Angelini C."/>
            <person name="Antonin V."/>
            <person name="Barry K.W."/>
            <person name="Bougher N.L."/>
            <person name="Buchanan P."/>
            <person name="Buyck B."/>
            <person name="Bense V."/>
            <person name="Catcheside P."/>
            <person name="Chovatia M."/>
            <person name="Cooper J."/>
            <person name="Damon W."/>
            <person name="Desjardin D."/>
            <person name="Finy P."/>
            <person name="Geml J."/>
            <person name="Haridas S."/>
            <person name="Hughes K."/>
            <person name="Justo A."/>
            <person name="Karasinski D."/>
            <person name="Kautmanova I."/>
            <person name="Kiss B."/>
            <person name="Kocsube S."/>
            <person name="Kotiranta H."/>
            <person name="LaButti K.M."/>
            <person name="Lechner B.E."/>
            <person name="Liimatainen K."/>
            <person name="Lipzen A."/>
            <person name="Lukacs Z."/>
            <person name="Mihaltcheva S."/>
            <person name="Morgado L.N."/>
            <person name="Niskanen T."/>
            <person name="Noordeloos M.E."/>
            <person name="Ohm R.A."/>
            <person name="Ortiz-Santana B."/>
            <person name="Ovrebo C."/>
            <person name="Racz N."/>
            <person name="Riley R."/>
            <person name="Savchenko A."/>
            <person name="Shiryaev A."/>
            <person name="Soop K."/>
            <person name="Spirin V."/>
            <person name="Szebenyi C."/>
            <person name="Tomsovsky M."/>
            <person name="Tulloss R.E."/>
            <person name="Uehling J."/>
            <person name="Grigoriev I.V."/>
            <person name="Vagvolgyi C."/>
            <person name="Papp T."/>
            <person name="Martin F.M."/>
            <person name="Miettinen O."/>
            <person name="Hibbett D.S."/>
            <person name="Nagy L.G."/>
        </authorList>
    </citation>
    <scope>NUCLEOTIDE SEQUENCE [LARGE SCALE GENOMIC DNA]</scope>
    <source>
        <strain evidence="1 2">FP101781</strain>
    </source>
</reference>
<protein>
    <submittedName>
        <fullName evidence="1">Uncharacterized protein</fullName>
    </submittedName>
</protein>
<sequence length="68" mass="7585">MAAEPKLKTQPSLLGEERCILLPSVFHPHRCFLRSLSYQLRDPVARGTAYHSGWHSALPANVRGSEVT</sequence>
<dbReference type="Proteomes" id="UP000298030">
    <property type="component" value="Unassembled WGS sequence"/>
</dbReference>
<keyword evidence="2" id="KW-1185">Reference proteome</keyword>
<dbReference type="AlphaFoldDB" id="A0A4Y7ST84"/>
<organism evidence="1 2">
    <name type="scientific">Coprinellus micaceus</name>
    <name type="common">Glistening ink-cap mushroom</name>
    <name type="synonym">Coprinus micaceus</name>
    <dbReference type="NCBI Taxonomy" id="71717"/>
    <lineage>
        <taxon>Eukaryota</taxon>
        <taxon>Fungi</taxon>
        <taxon>Dikarya</taxon>
        <taxon>Basidiomycota</taxon>
        <taxon>Agaricomycotina</taxon>
        <taxon>Agaricomycetes</taxon>
        <taxon>Agaricomycetidae</taxon>
        <taxon>Agaricales</taxon>
        <taxon>Agaricineae</taxon>
        <taxon>Psathyrellaceae</taxon>
        <taxon>Coprinellus</taxon>
    </lineage>
</organism>
<comment type="caution">
    <text evidence="1">The sequence shown here is derived from an EMBL/GenBank/DDBJ whole genome shotgun (WGS) entry which is preliminary data.</text>
</comment>
<evidence type="ECO:0000313" key="1">
    <source>
        <dbReference type="EMBL" id="TEB25077.1"/>
    </source>
</evidence>
<evidence type="ECO:0000313" key="2">
    <source>
        <dbReference type="Proteomes" id="UP000298030"/>
    </source>
</evidence>
<name>A0A4Y7ST84_COPMI</name>
<accession>A0A4Y7ST84</accession>